<dbReference type="HOGENOM" id="CLU_018816_12_1_9"/>
<dbReference type="InterPro" id="IPR006143">
    <property type="entry name" value="RND_pump_MFP"/>
</dbReference>
<dbReference type="Proteomes" id="UP000002377">
    <property type="component" value="Chromosome"/>
</dbReference>
<dbReference type="STRING" id="635013.TherJR_2634"/>
<dbReference type="GO" id="GO:0016020">
    <property type="term" value="C:membrane"/>
    <property type="evidence" value="ECO:0007669"/>
    <property type="project" value="InterPro"/>
</dbReference>
<dbReference type="PRINTS" id="PR01490">
    <property type="entry name" value="RTXTOXIND"/>
</dbReference>
<comment type="similarity">
    <text evidence="2">Belongs to the membrane fusion protein (MFP) (TC 8.A.1) family.</text>
</comment>
<evidence type="ECO:0000256" key="1">
    <source>
        <dbReference type="ARBA" id="ARBA00004196"/>
    </source>
</evidence>
<dbReference type="PANTHER" id="PTHR32347">
    <property type="entry name" value="EFFLUX SYSTEM COMPONENT YKNX-RELATED"/>
    <property type="match status" value="1"/>
</dbReference>
<accession>D5XC18</accession>
<dbReference type="EMBL" id="CP002028">
    <property type="protein sequence ID" value="ADG83470.1"/>
    <property type="molecule type" value="Genomic_DNA"/>
</dbReference>
<protein>
    <submittedName>
        <fullName evidence="8">Efflux transporter, RND family, MFP subunit</fullName>
    </submittedName>
</protein>
<dbReference type="eggNOG" id="COG0845">
    <property type="taxonomic scope" value="Bacteria"/>
</dbReference>
<dbReference type="AlphaFoldDB" id="D5XC18"/>
<dbReference type="InterPro" id="IPR058627">
    <property type="entry name" value="MdtA-like_C"/>
</dbReference>
<dbReference type="OrthoDB" id="250565at2"/>
<evidence type="ECO:0000259" key="5">
    <source>
        <dbReference type="Pfam" id="PF25917"/>
    </source>
</evidence>
<evidence type="ECO:0000259" key="7">
    <source>
        <dbReference type="Pfam" id="PF25990"/>
    </source>
</evidence>
<dbReference type="NCBIfam" id="TIGR01730">
    <property type="entry name" value="RND_mfp"/>
    <property type="match status" value="1"/>
</dbReference>
<dbReference type="Pfam" id="PF25967">
    <property type="entry name" value="RND-MFP_C"/>
    <property type="match status" value="1"/>
</dbReference>
<evidence type="ECO:0000259" key="6">
    <source>
        <dbReference type="Pfam" id="PF25967"/>
    </source>
</evidence>
<sequence>MKLPANPGGNVSGTGKISALFGSVKNLMVQHKKITAAVALVLVVAVYGTYRTTQQTDASALQNTAQAEVTRGSIEVTVTGTGTIVPVAAEDIGPNVSGTVKKIYVQNGDRVKKGDLLAEVVNDSLGVEVANARLELEKAALNLKDSSTQLSDDIITAPFSGRIVNLEVKKGEETSKGAVLATLQDDSQLVFDMPVDSDTAKKVYVNQKVEVFLPDQGETVEGRVIVKNSQPVSGYSGENRVYIKVAVAARGNLSSGMKAFGTVTVGGKQVDALAVSSLQWMNETGLKATLNGEVAAIYVQEGQTVKKGQKLFALHSDTAQNEQKTQQVAYEQALLNLNDLQQQLADLKVTAPIDGIVSGMDIKEGDEIGTGSSGSTGTKTSDTQSSASSSTTGSAKTFGKIINTDQVEVSFPVDEVDIAKVKIGQVANLTVDALPDRVFKGKVTEIAEEGQVTNNVASFDVTILVDNSEKLLKSGMTANVTIVVARKDNAVLIPVEALQERGQRKFVLVPADDGSGQGRNMRPVTVGLMNESFAEITQGLQEGDKILIPGQQSDTRNARTMMPGFGGPPPGSNRNSGTRSSGSGGWH</sequence>
<dbReference type="GO" id="GO:0030313">
    <property type="term" value="C:cell envelope"/>
    <property type="evidence" value="ECO:0007669"/>
    <property type="project" value="UniProtKB-SubCell"/>
</dbReference>
<dbReference type="InterPro" id="IPR058636">
    <property type="entry name" value="Beta-barrel_YknX"/>
</dbReference>
<feature type="compositionally biased region" description="Low complexity" evidence="4">
    <location>
        <begin position="369"/>
        <end position="395"/>
    </location>
</feature>
<gene>
    <name evidence="8" type="ordered locus">TherJR_2634</name>
</gene>
<name>D5XC18_THEPJ</name>
<comment type="subcellular location">
    <subcellularLocation>
        <location evidence="1">Cell envelope</location>
    </subcellularLocation>
</comment>
<dbReference type="InterPro" id="IPR050465">
    <property type="entry name" value="UPF0194_transport"/>
</dbReference>
<feature type="region of interest" description="Disordered" evidence="4">
    <location>
        <begin position="362"/>
        <end position="395"/>
    </location>
</feature>
<dbReference type="KEGG" id="tjr:TherJR_2634"/>
<evidence type="ECO:0000256" key="3">
    <source>
        <dbReference type="ARBA" id="ARBA00023054"/>
    </source>
</evidence>
<feature type="domain" description="Multidrug resistance protein MdtA-like barrel-sandwich hybrid" evidence="5">
    <location>
        <begin position="287"/>
        <end position="373"/>
    </location>
</feature>
<keyword evidence="3" id="KW-0175">Coiled coil</keyword>
<evidence type="ECO:0000313" key="9">
    <source>
        <dbReference type="Proteomes" id="UP000002377"/>
    </source>
</evidence>
<dbReference type="Gene3D" id="2.40.50.100">
    <property type="match status" value="3"/>
</dbReference>
<keyword evidence="9" id="KW-1185">Reference proteome</keyword>
<proteinExistence type="inferred from homology"/>
<feature type="domain" description="Multidrug resistance protein MdtA-like C-terminal permuted SH3" evidence="6">
    <location>
        <begin position="489"/>
        <end position="552"/>
    </location>
</feature>
<dbReference type="Pfam" id="PF25990">
    <property type="entry name" value="Beta-barrel_YknX"/>
    <property type="match status" value="1"/>
</dbReference>
<reference evidence="8 9" key="1">
    <citation type="submission" date="2010-05" db="EMBL/GenBank/DDBJ databases">
        <title>Complete sequence of Thermincola sp. JR.</title>
        <authorList>
            <consortium name="US DOE Joint Genome Institute"/>
            <person name="Lucas S."/>
            <person name="Copeland A."/>
            <person name="Lapidus A."/>
            <person name="Cheng J.-F."/>
            <person name="Bruce D."/>
            <person name="Goodwin L."/>
            <person name="Pitluck S."/>
            <person name="Chertkov O."/>
            <person name="Detter J.C."/>
            <person name="Han C."/>
            <person name="Tapia R."/>
            <person name="Land M."/>
            <person name="Hauser L."/>
            <person name="Kyrpides N."/>
            <person name="Mikhailova N."/>
            <person name="Hazen T.C."/>
            <person name="Woyke T."/>
        </authorList>
    </citation>
    <scope>NUCLEOTIDE SEQUENCE [LARGE SCALE GENOMIC DNA]</scope>
    <source>
        <strain evidence="8 9">JR</strain>
    </source>
</reference>
<dbReference type="GO" id="GO:0022857">
    <property type="term" value="F:transmembrane transporter activity"/>
    <property type="evidence" value="ECO:0007669"/>
    <property type="project" value="InterPro"/>
</dbReference>
<dbReference type="Gene3D" id="2.40.420.20">
    <property type="match status" value="1"/>
</dbReference>
<dbReference type="Gene3D" id="2.40.30.170">
    <property type="match status" value="1"/>
</dbReference>
<evidence type="ECO:0000256" key="2">
    <source>
        <dbReference type="ARBA" id="ARBA00009477"/>
    </source>
</evidence>
<evidence type="ECO:0000313" key="8">
    <source>
        <dbReference type="EMBL" id="ADG83470.1"/>
    </source>
</evidence>
<feature type="compositionally biased region" description="Low complexity" evidence="4">
    <location>
        <begin position="572"/>
        <end position="581"/>
    </location>
</feature>
<dbReference type="InterPro" id="IPR058625">
    <property type="entry name" value="MdtA-like_BSH"/>
</dbReference>
<dbReference type="Pfam" id="PF25917">
    <property type="entry name" value="BSH_RND"/>
    <property type="match status" value="2"/>
</dbReference>
<feature type="domain" description="YknX-like beta-barrel" evidence="7">
    <location>
        <begin position="409"/>
        <end position="482"/>
    </location>
</feature>
<organism evidence="8 9">
    <name type="scientific">Thermincola potens (strain JR)</name>
    <dbReference type="NCBI Taxonomy" id="635013"/>
    <lineage>
        <taxon>Bacteria</taxon>
        <taxon>Bacillati</taxon>
        <taxon>Bacillota</taxon>
        <taxon>Clostridia</taxon>
        <taxon>Eubacteriales</taxon>
        <taxon>Thermincolaceae</taxon>
        <taxon>Thermincola</taxon>
    </lineage>
</organism>
<dbReference type="RefSeq" id="WP_013121463.1">
    <property type="nucleotide sequence ID" value="NC_014152.1"/>
</dbReference>
<evidence type="ECO:0000256" key="4">
    <source>
        <dbReference type="SAM" id="MobiDB-lite"/>
    </source>
</evidence>
<feature type="region of interest" description="Disordered" evidence="4">
    <location>
        <begin position="555"/>
        <end position="587"/>
    </location>
</feature>
<dbReference type="SUPFAM" id="SSF111369">
    <property type="entry name" value="HlyD-like secretion proteins"/>
    <property type="match status" value="2"/>
</dbReference>
<feature type="domain" description="Multidrug resistance protein MdtA-like barrel-sandwich hybrid" evidence="5">
    <location>
        <begin position="91"/>
        <end position="178"/>
    </location>
</feature>